<name>M7Z3B0_TRIUA</name>
<gene>
    <name evidence="1" type="ORF">TRIUR3_23174</name>
</gene>
<protein>
    <submittedName>
        <fullName evidence="1">Uncharacterized protein</fullName>
    </submittedName>
</protein>
<reference evidence="1" key="1">
    <citation type="journal article" date="2013" name="Nature">
        <title>Draft genome of the wheat A-genome progenitor Triticum urartu.</title>
        <authorList>
            <person name="Ling H.Q."/>
            <person name="Zhao S."/>
            <person name="Liu D."/>
            <person name="Wang J."/>
            <person name="Sun H."/>
            <person name="Zhang C."/>
            <person name="Fan H."/>
            <person name="Li D."/>
            <person name="Dong L."/>
            <person name="Tao Y."/>
            <person name="Gao C."/>
            <person name="Wu H."/>
            <person name="Li Y."/>
            <person name="Cui Y."/>
            <person name="Guo X."/>
            <person name="Zheng S."/>
            <person name="Wang B."/>
            <person name="Yu K."/>
            <person name="Liang Q."/>
            <person name="Yang W."/>
            <person name="Lou X."/>
            <person name="Chen J."/>
            <person name="Feng M."/>
            <person name="Jian J."/>
            <person name="Zhang X."/>
            <person name="Luo G."/>
            <person name="Jiang Y."/>
            <person name="Liu J."/>
            <person name="Wang Z."/>
            <person name="Sha Y."/>
            <person name="Zhang B."/>
            <person name="Wu H."/>
            <person name="Tang D."/>
            <person name="Shen Q."/>
            <person name="Xue P."/>
            <person name="Zou S."/>
            <person name="Wang X."/>
            <person name="Liu X."/>
            <person name="Wang F."/>
            <person name="Yang Y."/>
            <person name="An X."/>
            <person name="Dong Z."/>
            <person name="Zhang K."/>
            <person name="Zhang X."/>
            <person name="Luo M.C."/>
            <person name="Dvorak J."/>
            <person name="Tong Y."/>
            <person name="Wang J."/>
            <person name="Yang H."/>
            <person name="Li Z."/>
            <person name="Wang D."/>
            <person name="Zhang A."/>
            <person name="Wang J."/>
        </authorList>
    </citation>
    <scope>NUCLEOTIDE SEQUENCE</scope>
</reference>
<dbReference type="STRING" id="4572.M7Z3B0"/>
<organism evidence="1">
    <name type="scientific">Triticum urartu</name>
    <name type="common">Red wild einkorn</name>
    <name type="synonym">Crithodium urartu</name>
    <dbReference type="NCBI Taxonomy" id="4572"/>
    <lineage>
        <taxon>Eukaryota</taxon>
        <taxon>Viridiplantae</taxon>
        <taxon>Streptophyta</taxon>
        <taxon>Embryophyta</taxon>
        <taxon>Tracheophyta</taxon>
        <taxon>Spermatophyta</taxon>
        <taxon>Magnoliopsida</taxon>
        <taxon>Liliopsida</taxon>
        <taxon>Poales</taxon>
        <taxon>Poaceae</taxon>
        <taxon>BOP clade</taxon>
        <taxon>Pooideae</taxon>
        <taxon>Triticodae</taxon>
        <taxon>Triticeae</taxon>
        <taxon>Triticinae</taxon>
        <taxon>Triticum</taxon>
    </lineage>
</organism>
<accession>M7Z3B0</accession>
<evidence type="ECO:0000313" key="1">
    <source>
        <dbReference type="EMBL" id="EMS57603.1"/>
    </source>
</evidence>
<dbReference type="AlphaFoldDB" id="M7Z3B0"/>
<sequence>MGSRAAQPAPAAGYGTTGVALDQSGGKKKKGMGMAGGLAVGAAAGVLGGLALAGGASYVEHKIEDRVTERVEEDMSPPAEVLHQAQAKIDDTSSCTSSMMLVLACSSECSVRQPGGASCSSARRPGGHALPVVVPA</sequence>
<proteinExistence type="predicted"/>
<dbReference type="EMBL" id="KD142604">
    <property type="protein sequence ID" value="EMS57603.1"/>
    <property type="molecule type" value="Genomic_DNA"/>
</dbReference>